<dbReference type="SUPFAM" id="SSF50729">
    <property type="entry name" value="PH domain-like"/>
    <property type="match status" value="1"/>
</dbReference>
<feature type="region of interest" description="Disordered" evidence="2">
    <location>
        <begin position="444"/>
        <end position="463"/>
    </location>
</feature>
<dbReference type="CDD" id="cd00821">
    <property type="entry name" value="PH"/>
    <property type="match status" value="1"/>
</dbReference>
<feature type="compositionally biased region" description="Basic and acidic residues" evidence="2">
    <location>
        <begin position="500"/>
        <end position="516"/>
    </location>
</feature>
<dbReference type="PANTHER" id="PTHR22902">
    <property type="entry name" value="SESQUIPEDALIAN"/>
    <property type="match status" value="1"/>
</dbReference>
<evidence type="ECO:0000313" key="4">
    <source>
        <dbReference type="EMBL" id="RZC47139.1"/>
    </source>
</evidence>
<dbReference type="GO" id="GO:0055037">
    <property type="term" value="C:recycling endosome"/>
    <property type="evidence" value="ECO:0007669"/>
    <property type="project" value="TreeGrafter"/>
</dbReference>
<dbReference type="EMBL" id="CM010715">
    <property type="protein sequence ID" value="RZC47139.1"/>
    <property type="molecule type" value="Genomic_DNA"/>
</dbReference>
<dbReference type="InterPro" id="IPR011993">
    <property type="entry name" value="PH-like_dom_sf"/>
</dbReference>
<dbReference type="InterPro" id="IPR045188">
    <property type="entry name" value="Boi1/Boi2-like"/>
</dbReference>
<dbReference type="Gene3D" id="2.30.29.30">
    <property type="entry name" value="Pleckstrin-homology domain (PH domain)/Phosphotyrosine-binding domain (PTB)"/>
    <property type="match status" value="1"/>
</dbReference>
<protein>
    <recommendedName>
        <fullName evidence="3">PH domain-containing protein</fullName>
    </recommendedName>
</protein>
<dbReference type="GO" id="GO:0005829">
    <property type="term" value="C:cytosol"/>
    <property type="evidence" value="ECO:0007669"/>
    <property type="project" value="GOC"/>
</dbReference>
<dbReference type="GO" id="GO:0042147">
    <property type="term" value="P:retrograde transport, endosome to Golgi"/>
    <property type="evidence" value="ECO:0007669"/>
    <property type="project" value="TreeGrafter"/>
</dbReference>
<evidence type="ECO:0000256" key="2">
    <source>
        <dbReference type="SAM" id="MobiDB-lite"/>
    </source>
</evidence>
<dbReference type="AlphaFoldDB" id="A0A4Y7II71"/>
<proteinExistence type="predicted"/>
<evidence type="ECO:0000259" key="3">
    <source>
        <dbReference type="PROSITE" id="PS50003"/>
    </source>
</evidence>
<dbReference type="InterPro" id="IPR001849">
    <property type="entry name" value="PH_domain"/>
</dbReference>
<reference evidence="4 5" key="1">
    <citation type="journal article" date="2018" name="Science">
        <title>The opium poppy genome and morphinan production.</title>
        <authorList>
            <person name="Guo L."/>
            <person name="Winzer T."/>
            <person name="Yang X."/>
            <person name="Li Y."/>
            <person name="Ning Z."/>
            <person name="He Z."/>
            <person name="Teodor R."/>
            <person name="Lu Y."/>
            <person name="Bowser T.A."/>
            <person name="Graham I.A."/>
            <person name="Ye K."/>
        </authorList>
    </citation>
    <scope>NUCLEOTIDE SEQUENCE [LARGE SCALE GENOMIC DNA]</scope>
    <source>
        <strain evidence="5">cv. HN1</strain>
        <tissue evidence="4">Leaves</tissue>
    </source>
</reference>
<dbReference type="GO" id="GO:0001881">
    <property type="term" value="P:receptor recycling"/>
    <property type="evidence" value="ECO:0007669"/>
    <property type="project" value="TreeGrafter"/>
</dbReference>
<keyword evidence="1" id="KW-0175">Coiled coil</keyword>
<feature type="domain" description="PH" evidence="3">
    <location>
        <begin position="23"/>
        <end position="131"/>
    </location>
</feature>
<dbReference type="OMA" id="ANMWRTE"/>
<dbReference type="GO" id="GO:0005802">
    <property type="term" value="C:trans-Golgi network"/>
    <property type="evidence" value="ECO:0007669"/>
    <property type="project" value="TreeGrafter"/>
</dbReference>
<dbReference type="SMART" id="SM00233">
    <property type="entry name" value="PH"/>
    <property type="match status" value="1"/>
</dbReference>
<evidence type="ECO:0000256" key="1">
    <source>
        <dbReference type="SAM" id="Coils"/>
    </source>
</evidence>
<feature type="region of interest" description="Disordered" evidence="2">
    <location>
        <begin position="496"/>
        <end position="516"/>
    </location>
</feature>
<dbReference type="GO" id="GO:0007032">
    <property type="term" value="P:endosome organization"/>
    <property type="evidence" value="ECO:0007669"/>
    <property type="project" value="TreeGrafter"/>
</dbReference>
<accession>A0A4Y7II71</accession>
<evidence type="ECO:0000313" key="5">
    <source>
        <dbReference type="Proteomes" id="UP000316621"/>
    </source>
</evidence>
<sequence length="516" mass="57514">MASNGTENSLEKIKKQLASSSGKNLLQGPILKRSETLRKWNERWMILDPTTGKMEYKTRRNETVVKGSIIFDANSTITLSPVNFHSIRIVMLYLNYCLLDIGTPQKNEYYLCAETPGAARAWVSTLQATQLVLKAHKEAVNSLSGNGSAQLGTVATVVAAANSTALESTKEIEAAMRISMRAALGNMMGSRPADAQMDDTAIMMVSSISYLKYPISYDSMVIIPQETLRVKDEELQKLARELRSRDSTIKELAEKLSETAQAAEAAASAAYAMDGQRKIVCTEIERLKKDSEQQLESSMSKLRASGEKFTVLLKEREQLLQQTDSALKEAQLWRTELGKAREQVVILEGAVVRAEERARLADVDAEARVKDAMEKQLAALKEKEELLAYVQMLQAQFQRQQGEMKQVSEEEETKSCSVSDSLPLTKHVDLSEENVDKACLSVSRSVPHTDDQESLRSIGDGEWNDIQATTNSRIEDVREIAPEAEERRSLDISVVSLPVDNHDHHEPHDDNSFHQP</sequence>
<dbReference type="GO" id="GO:0005769">
    <property type="term" value="C:early endosome"/>
    <property type="evidence" value="ECO:0007669"/>
    <property type="project" value="TreeGrafter"/>
</dbReference>
<dbReference type="PANTHER" id="PTHR22902:SF49">
    <property type="entry name" value="OS03G0666200 PROTEIN"/>
    <property type="match status" value="1"/>
</dbReference>
<feature type="coiled-coil region" evidence="1">
    <location>
        <begin position="337"/>
        <end position="410"/>
    </location>
</feature>
<keyword evidence="5" id="KW-1185">Reference proteome</keyword>
<dbReference type="Gramene" id="RZC47139">
    <property type="protein sequence ID" value="RZC47139"/>
    <property type="gene ID" value="C5167_040099"/>
</dbReference>
<dbReference type="STRING" id="3469.A0A4Y7II71"/>
<dbReference type="Proteomes" id="UP000316621">
    <property type="component" value="Chromosome 1"/>
</dbReference>
<gene>
    <name evidence="4" type="ORF">C5167_040099</name>
</gene>
<organism evidence="4 5">
    <name type="scientific">Papaver somniferum</name>
    <name type="common">Opium poppy</name>
    <dbReference type="NCBI Taxonomy" id="3469"/>
    <lineage>
        <taxon>Eukaryota</taxon>
        <taxon>Viridiplantae</taxon>
        <taxon>Streptophyta</taxon>
        <taxon>Embryophyta</taxon>
        <taxon>Tracheophyta</taxon>
        <taxon>Spermatophyta</taxon>
        <taxon>Magnoliopsida</taxon>
        <taxon>Ranunculales</taxon>
        <taxon>Papaveraceae</taxon>
        <taxon>Papaveroideae</taxon>
        <taxon>Papaver</taxon>
    </lineage>
</organism>
<dbReference type="PROSITE" id="PS50003">
    <property type="entry name" value="PH_DOMAIN"/>
    <property type="match status" value="1"/>
</dbReference>
<dbReference type="GO" id="GO:0042742">
    <property type="term" value="P:defense response to bacterium"/>
    <property type="evidence" value="ECO:0007669"/>
    <property type="project" value="EnsemblPlants"/>
</dbReference>
<name>A0A4Y7II71_PAPSO</name>